<dbReference type="InterPro" id="IPR000504">
    <property type="entry name" value="RRM_dom"/>
</dbReference>
<evidence type="ECO:0000256" key="1">
    <source>
        <dbReference type="ARBA" id="ARBA00022884"/>
    </source>
</evidence>
<dbReference type="Pfam" id="PF00076">
    <property type="entry name" value="RRM_1"/>
    <property type="match status" value="1"/>
</dbReference>
<dbReference type="InterPro" id="IPR012677">
    <property type="entry name" value="Nucleotide-bd_a/b_plait_sf"/>
</dbReference>
<dbReference type="GO" id="GO:0003723">
    <property type="term" value="F:RNA binding"/>
    <property type="evidence" value="ECO:0007669"/>
    <property type="project" value="UniProtKB-UniRule"/>
</dbReference>
<evidence type="ECO:0000256" key="2">
    <source>
        <dbReference type="PROSITE-ProRule" id="PRU00176"/>
    </source>
</evidence>
<sequence length="41" mass="4618">MRDRYTDRSRGFGFVTYSSHSEAEAAVSGMDGKVWMALFVV</sequence>
<dbReference type="PROSITE" id="PS50102">
    <property type="entry name" value="RRM"/>
    <property type="match status" value="1"/>
</dbReference>
<dbReference type="EMBL" id="AK176308">
    <property type="protein sequence ID" value="BAD44071.1"/>
    <property type="molecule type" value="mRNA"/>
</dbReference>
<reference evidence="4" key="1">
    <citation type="submission" date="2004-09" db="EMBL/GenBank/DDBJ databases">
        <title>Large-scale analysis of RIKEN Arabidopsis full-length (RAFL) cDNAs.</title>
        <authorList>
            <person name="Totoki Y."/>
            <person name="Seki M."/>
            <person name="Ishida J."/>
            <person name="Nakajima M."/>
            <person name="Enju A."/>
            <person name="Kamiya A."/>
            <person name="Narusaka M."/>
            <person name="Shin-i T."/>
            <person name="Nakagawa M."/>
            <person name="Sakamoto N."/>
            <person name="Oishi K."/>
            <person name="Kohara Y."/>
            <person name="Kobayashi M."/>
            <person name="Toyoda A."/>
            <person name="Sakaki Y."/>
            <person name="Sakurai T."/>
            <person name="Iida K."/>
            <person name="Akiyama K."/>
            <person name="Satou M."/>
            <person name="Toyoda T."/>
            <person name="Konagaya A."/>
            <person name="Carninci P."/>
            <person name="Kawai J."/>
            <person name="Hayashizaki Y."/>
            <person name="Shinozaki K."/>
        </authorList>
    </citation>
    <scope>NUCLEOTIDE SEQUENCE</scope>
</reference>
<dbReference type="AlphaFoldDB" id="Q67Z10"/>
<organism evidence="4">
    <name type="scientific">Arabidopsis thaliana</name>
    <name type="common">Mouse-ear cress</name>
    <dbReference type="NCBI Taxonomy" id="3702"/>
    <lineage>
        <taxon>Eukaryota</taxon>
        <taxon>Viridiplantae</taxon>
        <taxon>Streptophyta</taxon>
        <taxon>Embryophyta</taxon>
        <taxon>Tracheophyta</taxon>
        <taxon>Spermatophyta</taxon>
        <taxon>Magnoliopsida</taxon>
        <taxon>eudicotyledons</taxon>
        <taxon>Gunneridae</taxon>
        <taxon>Pentapetalae</taxon>
        <taxon>rosids</taxon>
        <taxon>malvids</taxon>
        <taxon>Brassicales</taxon>
        <taxon>Brassicaceae</taxon>
        <taxon>Camelineae</taxon>
        <taxon>Arabidopsis</taxon>
    </lineage>
</organism>
<dbReference type="InterPro" id="IPR052462">
    <property type="entry name" value="SLIRP/GR-RBP-like"/>
</dbReference>
<protein>
    <submittedName>
        <fullName evidence="4">RNA-binding protein like</fullName>
    </submittedName>
</protein>
<feature type="domain" description="RRM" evidence="3">
    <location>
        <begin position="1"/>
        <end position="41"/>
    </location>
</feature>
<name>Q67Z10_ARATH</name>
<dbReference type="Gene3D" id="3.30.70.330">
    <property type="match status" value="1"/>
</dbReference>
<dbReference type="SUPFAM" id="SSF54928">
    <property type="entry name" value="RNA-binding domain, RBD"/>
    <property type="match status" value="1"/>
</dbReference>
<proteinExistence type="evidence at transcript level"/>
<keyword evidence="1 2" id="KW-0694">RNA-binding</keyword>
<gene>
    <name evidence="4" type="ordered locus">At4g13860</name>
</gene>
<accession>Q67Z10</accession>
<dbReference type="InterPro" id="IPR035979">
    <property type="entry name" value="RBD_domain_sf"/>
</dbReference>
<evidence type="ECO:0000259" key="3">
    <source>
        <dbReference type="PROSITE" id="PS50102"/>
    </source>
</evidence>
<dbReference type="PANTHER" id="PTHR48027">
    <property type="entry name" value="HETEROGENEOUS NUCLEAR RIBONUCLEOPROTEIN 87F-RELATED"/>
    <property type="match status" value="1"/>
</dbReference>
<evidence type="ECO:0000313" key="4">
    <source>
        <dbReference type="EMBL" id="BAD44071.1"/>
    </source>
</evidence>